<dbReference type="EMBL" id="AP026708">
    <property type="protein sequence ID" value="BDQ34707.1"/>
    <property type="molecule type" value="Genomic_DNA"/>
</dbReference>
<dbReference type="Gene3D" id="3.40.50.300">
    <property type="entry name" value="P-loop containing nucleotide triphosphate hydrolases"/>
    <property type="match status" value="1"/>
</dbReference>
<accession>A0ABN6RUC7</accession>
<name>A0ABN6RUC7_9BACT</name>
<evidence type="ECO:0000313" key="1">
    <source>
        <dbReference type="EMBL" id="BDQ34707.1"/>
    </source>
</evidence>
<evidence type="ECO:0000313" key="2">
    <source>
        <dbReference type="Proteomes" id="UP001061361"/>
    </source>
</evidence>
<keyword evidence="2" id="KW-1185">Reference proteome</keyword>
<gene>
    <name evidence="1" type="ORF">JCM14722_22490</name>
</gene>
<proteinExistence type="predicted"/>
<dbReference type="SUPFAM" id="SSF52540">
    <property type="entry name" value="P-loop containing nucleoside triphosphate hydrolases"/>
    <property type="match status" value="1"/>
</dbReference>
<reference evidence="1" key="1">
    <citation type="submission" date="2022-08" db="EMBL/GenBank/DDBJ databases">
        <title>Genome Sequence of the sulphate-reducing bacterium, Pseudodesulfovibrio portus JCM14722.</title>
        <authorList>
            <person name="Kondo R."/>
            <person name="Kataoka T."/>
        </authorList>
    </citation>
    <scope>NUCLEOTIDE SEQUENCE</scope>
    <source>
        <strain evidence="1">JCM 14722</strain>
    </source>
</reference>
<dbReference type="Proteomes" id="UP001061361">
    <property type="component" value="Chromosome"/>
</dbReference>
<protein>
    <recommendedName>
        <fullName evidence="3">Sulfotransferase family protein</fullName>
    </recommendedName>
</protein>
<organism evidence="1 2">
    <name type="scientific">Pseudodesulfovibrio portus</name>
    <dbReference type="NCBI Taxonomy" id="231439"/>
    <lineage>
        <taxon>Bacteria</taxon>
        <taxon>Pseudomonadati</taxon>
        <taxon>Thermodesulfobacteriota</taxon>
        <taxon>Desulfovibrionia</taxon>
        <taxon>Desulfovibrionales</taxon>
        <taxon>Desulfovibrionaceae</taxon>
    </lineage>
</organism>
<sequence>MSTFPTKKILLQGMSRNGNSLVYQSLMSNEAFALYPGRIPFPFPPRRFWPAFGYEPETAANLFDLFTEEQYVFAGDCWEESRSFSMSKTDVLDTQAMKEAFCGTFSSPEEIISPEKLPTAFSAFTQVFFDASKEQRGFGYSPNAQYLLMDSDMSFNCSPKAFQRALGDDTTFIQIIRNFPDVLASRKNLLLFHDGFRGDPTEKTLRFNIIHAEFIRWVWSLAACRINHGQAPDSYIPIHFESMLKNRKLVVSWLCDRLGVPFVESMLDSERSQPNNYLKKHGKTLPFNTLKAVSGDASVKRTGTGGMTFNDREKDFIASMLDGFDFSPFDSLDRTDFSEGVSLFCERNSRYIEEEFLLRRWARLHADLDHPQVMEEFSHYHFGSAPVNAFSS</sequence>
<evidence type="ECO:0008006" key="3">
    <source>
        <dbReference type="Google" id="ProtNLM"/>
    </source>
</evidence>
<dbReference type="RefSeq" id="WP_264981601.1">
    <property type="nucleotide sequence ID" value="NZ_AP026708.1"/>
</dbReference>
<dbReference type="InterPro" id="IPR027417">
    <property type="entry name" value="P-loop_NTPase"/>
</dbReference>